<evidence type="ECO:0000256" key="1">
    <source>
        <dbReference type="SAM" id="Phobius"/>
    </source>
</evidence>
<evidence type="ECO:0000259" key="2">
    <source>
        <dbReference type="SMART" id="SM00014"/>
    </source>
</evidence>
<dbReference type="AlphaFoldDB" id="A0A0F9MGA8"/>
<dbReference type="PANTHER" id="PTHR14969:SF13">
    <property type="entry name" value="AT30094P"/>
    <property type="match status" value="1"/>
</dbReference>
<feature type="transmembrane region" description="Helical" evidence="1">
    <location>
        <begin position="74"/>
        <end position="97"/>
    </location>
</feature>
<feature type="transmembrane region" description="Helical" evidence="1">
    <location>
        <begin position="144"/>
        <end position="162"/>
    </location>
</feature>
<comment type="caution">
    <text evidence="3">The sequence shown here is derived from an EMBL/GenBank/DDBJ whole genome shotgun (WGS) entry which is preliminary data.</text>
</comment>
<feature type="transmembrane region" description="Helical" evidence="1">
    <location>
        <begin position="12"/>
        <end position="30"/>
    </location>
</feature>
<dbReference type="InterPro" id="IPR036938">
    <property type="entry name" value="PAP2/HPO_sf"/>
</dbReference>
<feature type="transmembrane region" description="Helical" evidence="1">
    <location>
        <begin position="104"/>
        <end position="124"/>
    </location>
</feature>
<gene>
    <name evidence="3" type="ORF">LCGC14_1159080</name>
</gene>
<keyword evidence="1" id="KW-0472">Membrane</keyword>
<dbReference type="EMBL" id="LAZR01005635">
    <property type="protein sequence ID" value="KKM98331.1"/>
    <property type="molecule type" value="Genomic_DNA"/>
</dbReference>
<dbReference type="PANTHER" id="PTHR14969">
    <property type="entry name" value="SPHINGOSINE-1-PHOSPHATE PHOSPHOHYDROLASE"/>
    <property type="match status" value="1"/>
</dbReference>
<dbReference type="SUPFAM" id="SSF48317">
    <property type="entry name" value="Acid phosphatase/Vanadium-dependent haloperoxidase"/>
    <property type="match status" value="1"/>
</dbReference>
<reference evidence="3" key="1">
    <citation type="journal article" date="2015" name="Nature">
        <title>Complex archaea that bridge the gap between prokaryotes and eukaryotes.</title>
        <authorList>
            <person name="Spang A."/>
            <person name="Saw J.H."/>
            <person name="Jorgensen S.L."/>
            <person name="Zaremba-Niedzwiedzka K."/>
            <person name="Martijn J."/>
            <person name="Lind A.E."/>
            <person name="van Eijk R."/>
            <person name="Schleper C."/>
            <person name="Guy L."/>
            <person name="Ettema T.J."/>
        </authorList>
    </citation>
    <scope>NUCLEOTIDE SEQUENCE</scope>
</reference>
<proteinExistence type="predicted"/>
<accession>A0A0F9MGA8</accession>
<dbReference type="SMART" id="SM00014">
    <property type="entry name" value="acidPPc"/>
    <property type="match status" value="1"/>
</dbReference>
<dbReference type="CDD" id="cd03392">
    <property type="entry name" value="PAP2_like_2"/>
    <property type="match status" value="1"/>
</dbReference>
<feature type="domain" description="Phosphatidic acid phosphatase type 2/haloperoxidase" evidence="2">
    <location>
        <begin position="103"/>
        <end position="216"/>
    </location>
</feature>
<sequence>MQKVLIWLGRREIAFWIVLLLLTGSMWVFMEVADDVTDGETAAIDEKILLSMRNPDNHEDPLGPPWLEQVGQDITALGGNTVLTLLSVWVMVFLLLIQKRKLALVVLLATGGALLASLMLKSGFDRARPDLVTHATIVYTSSFPSGHSMLSASTYLTLGALLAQFQTSWHVKSLIIFTSVLLTVLIGISRVYLGVHWPTDVVAGWAVGSAWAVMCWYLARQFVHEKIDSQLNT</sequence>
<dbReference type="Pfam" id="PF01569">
    <property type="entry name" value="PAP2"/>
    <property type="match status" value="1"/>
</dbReference>
<evidence type="ECO:0000313" key="3">
    <source>
        <dbReference type="EMBL" id="KKM98331.1"/>
    </source>
</evidence>
<keyword evidence="1" id="KW-0812">Transmembrane</keyword>
<protein>
    <recommendedName>
        <fullName evidence="2">Phosphatidic acid phosphatase type 2/haloperoxidase domain-containing protein</fullName>
    </recommendedName>
</protein>
<name>A0A0F9MGA8_9ZZZZ</name>
<dbReference type="InterPro" id="IPR000326">
    <property type="entry name" value="PAP2/HPO"/>
</dbReference>
<keyword evidence="1" id="KW-1133">Transmembrane helix</keyword>
<feature type="transmembrane region" description="Helical" evidence="1">
    <location>
        <begin position="174"/>
        <end position="195"/>
    </location>
</feature>
<organism evidence="3">
    <name type="scientific">marine sediment metagenome</name>
    <dbReference type="NCBI Taxonomy" id="412755"/>
    <lineage>
        <taxon>unclassified sequences</taxon>
        <taxon>metagenomes</taxon>
        <taxon>ecological metagenomes</taxon>
    </lineage>
</organism>
<dbReference type="Gene3D" id="1.20.144.10">
    <property type="entry name" value="Phosphatidic acid phosphatase type 2/haloperoxidase"/>
    <property type="match status" value="2"/>
</dbReference>
<feature type="transmembrane region" description="Helical" evidence="1">
    <location>
        <begin position="201"/>
        <end position="219"/>
    </location>
</feature>